<gene>
    <name evidence="14" type="ORF">Din_036240</name>
</gene>
<feature type="compositionally biased region" description="Pro residues" evidence="11">
    <location>
        <begin position="1"/>
        <end position="20"/>
    </location>
</feature>
<evidence type="ECO:0000256" key="1">
    <source>
        <dbReference type="ARBA" id="ARBA00004123"/>
    </source>
</evidence>
<dbReference type="PROSITE" id="PS50102">
    <property type="entry name" value="RRM"/>
    <property type="match status" value="4"/>
</dbReference>
<dbReference type="Pfam" id="PF00658">
    <property type="entry name" value="MLLE"/>
    <property type="match status" value="1"/>
</dbReference>
<organism evidence="14">
    <name type="scientific">Davidia involucrata</name>
    <name type="common">Dove tree</name>
    <dbReference type="NCBI Taxonomy" id="16924"/>
    <lineage>
        <taxon>Eukaryota</taxon>
        <taxon>Viridiplantae</taxon>
        <taxon>Streptophyta</taxon>
        <taxon>Embryophyta</taxon>
        <taxon>Tracheophyta</taxon>
        <taxon>Spermatophyta</taxon>
        <taxon>Magnoliopsida</taxon>
        <taxon>eudicotyledons</taxon>
        <taxon>Gunneridae</taxon>
        <taxon>Pentapetalae</taxon>
        <taxon>asterids</taxon>
        <taxon>Cornales</taxon>
        <taxon>Nyssaceae</taxon>
        <taxon>Davidia</taxon>
    </lineage>
</organism>
<sequence length="616" mass="68386">MAASVAPPPPLPSPPASPFDPPRKASLYVGDLDPEVTETELMETFREMGPLLSVRLCRDRLSQKSLRYAYINFFSPPDASKALACLNHKELKGKPMRIMWCQRDPLTRKTGIANLFIKNLDPSVTSARLQDIFCKFGTILSCKVAEENGKSKGFGFVQFDLEDSAMAALDAVHGTMLEGKKLYVSKFVKKSERKDAQEAKYTNLYVKNLCEDVTEDLLRDKFSEFGKVCNVMIMKDAEGKSRGFGFVDFESHEEAKKAVQALNGALLGLEKLFVGKAQKKAEREELLKREYKEMLNRFSEKSKASNLYVKNLDVSVDDRKLQEHFSAFGKVTSAKVMCHDNGISKGFGFVSFSTPEEAKKALDTVHGTLFQGRSLFVAVAQRKEERCRQLQTCYAQYPLQSFFSSNWDILTPPIHPPHYNFPLCPLPNPVSHQPIMSQHLDRNASAQYPFAAQGNISTYIPMRQSQQGTSMDYVYQHSMGGYAISNVPIQEPNYGRCKDQKPSRKMGNKKSAAAEASSKGSAATRGLIAVSSLGNCKKTIGELLYPRVENLQPGCAAKITGMLLEMNKSDILELLNSPKSLAVQVEKAVRVLEVANSRTGADGVGLPVKSVRCLSY</sequence>
<evidence type="ECO:0000256" key="2">
    <source>
        <dbReference type="ARBA" id="ARBA00004496"/>
    </source>
</evidence>
<evidence type="ECO:0000256" key="8">
    <source>
        <dbReference type="ARBA" id="ARBA00054110"/>
    </source>
</evidence>
<dbReference type="SUPFAM" id="SSF54928">
    <property type="entry name" value="RNA-binding domain, RBD"/>
    <property type="match status" value="3"/>
</dbReference>
<accession>A0A5B7BD69</accession>
<dbReference type="EMBL" id="GHES01036240">
    <property type="protein sequence ID" value="MPA66799.1"/>
    <property type="molecule type" value="Transcribed_RNA"/>
</dbReference>
<keyword evidence="5" id="KW-0677">Repeat</keyword>
<evidence type="ECO:0000256" key="9">
    <source>
        <dbReference type="PROSITE-ProRule" id="PRU00176"/>
    </source>
</evidence>
<feature type="domain" description="PABC" evidence="13">
    <location>
        <begin position="520"/>
        <end position="597"/>
    </location>
</feature>
<evidence type="ECO:0000256" key="11">
    <source>
        <dbReference type="SAM" id="MobiDB-lite"/>
    </source>
</evidence>
<feature type="region of interest" description="Disordered" evidence="11">
    <location>
        <begin position="1"/>
        <end position="24"/>
    </location>
</feature>
<dbReference type="Gene3D" id="3.30.70.330">
    <property type="match status" value="4"/>
</dbReference>
<evidence type="ECO:0000256" key="10">
    <source>
        <dbReference type="RuleBase" id="RU362004"/>
    </source>
</evidence>
<dbReference type="InterPro" id="IPR036053">
    <property type="entry name" value="PABP-dom"/>
</dbReference>
<dbReference type="Gene3D" id="1.10.1900.10">
    <property type="entry name" value="c-terminal domain of poly(a) binding protein"/>
    <property type="match status" value="1"/>
</dbReference>
<proteinExistence type="inferred from homology"/>
<feature type="domain" description="RRM" evidence="12">
    <location>
        <begin position="25"/>
        <end position="103"/>
    </location>
</feature>
<evidence type="ECO:0000256" key="3">
    <source>
        <dbReference type="ARBA" id="ARBA00008557"/>
    </source>
</evidence>
<comment type="subcellular location">
    <subcellularLocation>
        <location evidence="2 10">Cytoplasm</location>
    </subcellularLocation>
    <subcellularLocation>
        <location evidence="1">Nucleus</location>
    </subcellularLocation>
</comment>
<keyword evidence="6 9" id="KW-0694">RNA-binding</keyword>
<dbReference type="InterPro" id="IPR002004">
    <property type="entry name" value="PABP_HYD_C"/>
</dbReference>
<evidence type="ECO:0000259" key="12">
    <source>
        <dbReference type="PROSITE" id="PS50102"/>
    </source>
</evidence>
<dbReference type="InterPro" id="IPR000504">
    <property type="entry name" value="RRM_dom"/>
</dbReference>
<dbReference type="FunFam" id="3.30.70.330:FF:000651">
    <property type="entry name" value="Poly(A) binding protein cytoplasmic 1 like"/>
    <property type="match status" value="1"/>
</dbReference>
<comment type="function">
    <text evidence="8">Binds the poly(A) tail of mRNA. Appears to be an important mediator of the multiple roles of the poly(A) tail in mRNA biogenesis, stability and translation.</text>
</comment>
<dbReference type="AlphaFoldDB" id="A0A5B7BD69"/>
<evidence type="ECO:0000256" key="4">
    <source>
        <dbReference type="ARBA" id="ARBA00022490"/>
    </source>
</evidence>
<dbReference type="InterPro" id="IPR003954">
    <property type="entry name" value="RRM_euk-type"/>
</dbReference>
<dbReference type="GO" id="GO:0003723">
    <property type="term" value="F:RNA binding"/>
    <property type="evidence" value="ECO:0007669"/>
    <property type="project" value="UniProtKB-UniRule"/>
</dbReference>
<dbReference type="InterPro" id="IPR012677">
    <property type="entry name" value="Nucleotide-bd_a/b_plait_sf"/>
</dbReference>
<dbReference type="InterPro" id="IPR006515">
    <property type="entry name" value="PABP_1234"/>
</dbReference>
<dbReference type="NCBIfam" id="TIGR01628">
    <property type="entry name" value="PABP-1234"/>
    <property type="match status" value="1"/>
</dbReference>
<dbReference type="CDD" id="cd12380">
    <property type="entry name" value="RRM3_I_PABPs"/>
    <property type="match status" value="1"/>
</dbReference>
<dbReference type="SMART" id="SM00361">
    <property type="entry name" value="RRM_1"/>
    <property type="match status" value="4"/>
</dbReference>
<dbReference type="GO" id="GO:0005634">
    <property type="term" value="C:nucleus"/>
    <property type="evidence" value="ECO:0007669"/>
    <property type="project" value="UniProtKB-SubCell"/>
</dbReference>
<evidence type="ECO:0000313" key="14">
    <source>
        <dbReference type="EMBL" id="MPA66799.1"/>
    </source>
</evidence>
<dbReference type="PROSITE" id="PS51309">
    <property type="entry name" value="PABC"/>
    <property type="match status" value="1"/>
</dbReference>
<keyword evidence="4 10" id="KW-0963">Cytoplasm</keyword>
<dbReference type="SMART" id="SM00360">
    <property type="entry name" value="RRM"/>
    <property type="match status" value="4"/>
</dbReference>
<evidence type="ECO:0000256" key="7">
    <source>
        <dbReference type="ARBA" id="ARBA00023242"/>
    </source>
</evidence>
<dbReference type="InterPro" id="IPR035979">
    <property type="entry name" value="RBD_domain_sf"/>
</dbReference>
<protein>
    <recommendedName>
        <fullName evidence="10">Polyadenylate-binding protein</fullName>
        <shortName evidence="10">PABP</shortName>
    </recommendedName>
</protein>
<feature type="domain" description="RRM" evidence="12">
    <location>
        <begin position="202"/>
        <end position="279"/>
    </location>
</feature>
<dbReference type="GO" id="GO:0005737">
    <property type="term" value="C:cytoplasm"/>
    <property type="evidence" value="ECO:0007669"/>
    <property type="project" value="UniProtKB-SubCell"/>
</dbReference>
<name>A0A5B7BD69_DAVIN</name>
<evidence type="ECO:0000256" key="5">
    <source>
        <dbReference type="ARBA" id="ARBA00022737"/>
    </source>
</evidence>
<evidence type="ECO:0000259" key="13">
    <source>
        <dbReference type="PROSITE" id="PS51309"/>
    </source>
</evidence>
<feature type="domain" description="RRM" evidence="12">
    <location>
        <begin position="113"/>
        <end position="189"/>
    </location>
</feature>
<evidence type="ECO:0000256" key="6">
    <source>
        <dbReference type="ARBA" id="ARBA00022884"/>
    </source>
</evidence>
<feature type="domain" description="RRM" evidence="12">
    <location>
        <begin position="305"/>
        <end position="382"/>
    </location>
</feature>
<keyword evidence="7" id="KW-0539">Nucleus</keyword>
<comment type="similarity">
    <text evidence="3 10">Belongs to the polyadenylate-binding protein type-1 family.</text>
</comment>
<dbReference type="SUPFAM" id="SSF63570">
    <property type="entry name" value="PABC (PABP) domain"/>
    <property type="match status" value="1"/>
</dbReference>
<dbReference type="SMART" id="SM00517">
    <property type="entry name" value="PolyA"/>
    <property type="match status" value="1"/>
</dbReference>
<dbReference type="PANTHER" id="PTHR24012">
    <property type="entry name" value="RNA BINDING PROTEIN"/>
    <property type="match status" value="1"/>
</dbReference>
<feature type="region of interest" description="Disordered" evidence="11">
    <location>
        <begin position="493"/>
        <end position="517"/>
    </location>
</feature>
<dbReference type="Pfam" id="PF00076">
    <property type="entry name" value="RRM_1"/>
    <property type="match status" value="4"/>
</dbReference>
<reference evidence="14" key="1">
    <citation type="submission" date="2019-08" db="EMBL/GenBank/DDBJ databases">
        <title>Reference gene set and small RNA set construction with multiple tissues from Davidia involucrata Baill.</title>
        <authorList>
            <person name="Yang H."/>
            <person name="Zhou C."/>
            <person name="Li G."/>
            <person name="Wang J."/>
            <person name="Gao P."/>
            <person name="Wang M."/>
            <person name="Wang R."/>
            <person name="Zhao Y."/>
        </authorList>
    </citation>
    <scope>NUCLEOTIDE SEQUENCE</scope>
    <source>
        <tissue evidence="14">Mixed with DoveR01_LX</tissue>
    </source>
</reference>